<feature type="transmembrane region" description="Helical" evidence="2">
    <location>
        <begin position="198"/>
        <end position="216"/>
    </location>
</feature>
<feature type="region of interest" description="Disordered" evidence="1">
    <location>
        <begin position="26"/>
        <end position="45"/>
    </location>
</feature>
<reference evidence="4 5" key="1">
    <citation type="submission" date="2021-01" db="EMBL/GenBank/DDBJ databases">
        <title>Whole genome shotgun sequence of Catellatospora coxensis NBRC 107359.</title>
        <authorList>
            <person name="Komaki H."/>
            <person name="Tamura T."/>
        </authorList>
    </citation>
    <scope>NUCLEOTIDE SEQUENCE [LARGE SCALE GENOMIC DNA]</scope>
    <source>
        <strain evidence="4 5">NBRC 107359</strain>
    </source>
</reference>
<keyword evidence="2" id="KW-0812">Transmembrane</keyword>
<proteinExistence type="predicted"/>
<organism evidence="4 5">
    <name type="scientific">Catellatospora coxensis</name>
    <dbReference type="NCBI Taxonomy" id="310354"/>
    <lineage>
        <taxon>Bacteria</taxon>
        <taxon>Bacillati</taxon>
        <taxon>Actinomycetota</taxon>
        <taxon>Actinomycetes</taxon>
        <taxon>Micromonosporales</taxon>
        <taxon>Micromonosporaceae</taxon>
        <taxon>Catellatospora</taxon>
    </lineage>
</organism>
<dbReference type="Proteomes" id="UP000630887">
    <property type="component" value="Unassembled WGS sequence"/>
</dbReference>
<dbReference type="RefSeq" id="WP_203687838.1">
    <property type="nucleotide sequence ID" value="NZ_BAAALC010000019.1"/>
</dbReference>
<evidence type="ECO:0000313" key="5">
    <source>
        <dbReference type="Proteomes" id="UP000630887"/>
    </source>
</evidence>
<keyword evidence="5" id="KW-1185">Reference proteome</keyword>
<evidence type="ECO:0000313" key="4">
    <source>
        <dbReference type="EMBL" id="GIG03353.1"/>
    </source>
</evidence>
<protein>
    <recommendedName>
        <fullName evidence="6">LPXTG-motif cell wall-anchored protein</fullName>
    </recommendedName>
</protein>
<evidence type="ECO:0000256" key="2">
    <source>
        <dbReference type="SAM" id="Phobius"/>
    </source>
</evidence>
<sequence length="242" mass="26124">MHIGTRALLAVATVAAMAVLAGCGAERNGDSQQQPSPSQVAPGTGTFKDIDTAARELVTRQAYWQSPAVLDVEQTQRIGLAVGEGEKLTQKINTMLKDTRTTAAGPVEVGPTVKATLRGNAEDVEITPSESVNATTGSDVQMLWTWLVHPKHPTDDLLLTAYLEVPLSNGHTITHEVALSVQVRRTMSYTLWQLVTHWGTWSAVVTSLVGVVSWLLRRRKKKAGSRQQQDEVPEPSVANVAA</sequence>
<accession>A0A8J3KI56</accession>
<keyword evidence="2" id="KW-0472">Membrane</keyword>
<keyword evidence="3" id="KW-0732">Signal</keyword>
<gene>
    <name evidence="4" type="ORF">Cco03nite_00530</name>
</gene>
<evidence type="ECO:0000256" key="1">
    <source>
        <dbReference type="SAM" id="MobiDB-lite"/>
    </source>
</evidence>
<keyword evidence="2" id="KW-1133">Transmembrane helix</keyword>
<feature type="chain" id="PRO_5038920055" description="LPXTG-motif cell wall-anchored protein" evidence="3">
    <location>
        <begin position="22"/>
        <end position="242"/>
    </location>
</feature>
<dbReference type="PROSITE" id="PS51257">
    <property type="entry name" value="PROKAR_LIPOPROTEIN"/>
    <property type="match status" value="1"/>
</dbReference>
<dbReference type="AlphaFoldDB" id="A0A8J3KI56"/>
<dbReference type="EMBL" id="BONI01000001">
    <property type="protein sequence ID" value="GIG03353.1"/>
    <property type="molecule type" value="Genomic_DNA"/>
</dbReference>
<name>A0A8J3KI56_9ACTN</name>
<evidence type="ECO:0008006" key="6">
    <source>
        <dbReference type="Google" id="ProtNLM"/>
    </source>
</evidence>
<evidence type="ECO:0000256" key="3">
    <source>
        <dbReference type="SAM" id="SignalP"/>
    </source>
</evidence>
<feature type="signal peptide" evidence="3">
    <location>
        <begin position="1"/>
        <end position="21"/>
    </location>
</feature>
<comment type="caution">
    <text evidence="4">The sequence shown here is derived from an EMBL/GenBank/DDBJ whole genome shotgun (WGS) entry which is preliminary data.</text>
</comment>